<feature type="region of interest" description="Disordered" evidence="1">
    <location>
        <begin position="59"/>
        <end position="168"/>
    </location>
</feature>
<evidence type="ECO:0000313" key="2">
    <source>
        <dbReference type="EMBL" id="KAK3734457.1"/>
    </source>
</evidence>
<reference evidence="2" key="1">
    <citation type="journal article" date="2023" name="G3 (Bethesda)">
        <title>A reference genome for the long-term kleptoplast-retaining sea slug Elysia crispata morphotype clarki.</title>
        <authorList>
            <person name="Eastman K.E."/>
            <person name="Pendleton A.L."/>
            <person name="Shaikh M.A."/>
            <person name="Suttiyut T."/>
            <person name="Ogas R."/>
            <person name="Tomko P."/>
            <person name="Gavelis G."/>
            <person name="Widhalm J.R."/>
            <person name="Wisecaver J.H."/>
        </authorList>
    </citation>
    <scope>NUCLEOTIDE SEQUENCE</scope>
    <source>
        <strain evidence="2">ECLA1</strain>
    </source>
</reference>
<sequence>MEKTHSNLATDQEVLAFNLTDPDRLTTQLDAADLDDEETELLLAEALKLNARLKDVLRHQQLETSETSSAGKARGSGSRGKPTGSGPGRPGHPLEEQFLRKQPQVPGGKAKLPPIGAAGAKTRQGKGARSDDVAHGGSHPSSSRKRQGSAKKRPVDNRPAWDDRFSYD</sequence>
<dbReference type="EMBL" id="JAWDGP010006848">
    <property type="protein sequence ID" value="KAK3734457.1"/>
    <property type="molecule type" value="Genomic_DNA"/>
</dbReference>
<dbReference type="AlphaFoldDB" id="A0AAE0Y669"/>
<name>A0AAE0Y669_9GAST</name>
<evidence type="ECO:0000313" key="3">
    <source>
        <dbReference type="Proteomes" id="UP001283361"/>
    </source>
</evidence>
<protein>
    <submittedName>
        <fullName evidence="2">Uncharacterized protein</fullName>
    </submittedName>
</protein>
<accession>A0AAE0Y669</accession>
<proteinExistence type="predicted"/>
<feature type="compositionally biased region" description="Basic and acidic residues" evidence="1">
    <location>
        <begin position="153"/>
        <end position="168"/>
    </location>
</feature>
<gene>
    <name evidence="2" type="ORF">RRG08_029132</name>
</gene>
<evidence type="ECO:0000256" key="1">
    <source>
        <dbReference type="SAM" id="MobiDB-lite"/>
    </source>
</evidence>
<comment type="caution">
    <text evidence="2">The sequence shown here is derived from an EMBL/GenBank/DDBJ whole genome shotgun (WGS) entry which is preliminary data.</text>
</comment>
<dbReference type="Proteomes" id="UP001283361">
    <property type="component" value="Unassembled WGS sequence"/>
</dbReference>
<feature type="compositionally biased region" description="Basic residues" evidence="1">
    <location>
        <begin position="142"/>
        <end position="152"/>
    </location>
</feature>
<feature type="compositionally biased region" description="Low complexity" evidence="1">
    <location>
        <begin position="68"/>
        <end position="81"/>
    </location>
</feature>
<keyword evidence="3" id="KW-1185">Reference proteome</keyword>
<organism evidence="2 3">
    <name type="scientific">Elysia crispata</name>
    <name type="common">lettuce slug</name>
    <dbReference type="NCBI Taxonomy" id="231223"/>
    <lineage>
        <taxon>Eukaryota</taxon>
        <taxon>Metazoa</taxon>
        <taxon>Spiralia</taxon>
        <taxon>Lophotrochozoa</taxon>
        <taxon>Mollusca</taxon>
        <taxon>Gastropoda</taxon>
        <taxon>Heterobranchia</taxon>
        <taxon>Euthyneura</taxon>
        <taxon>Panpulmonata</taxon>
        <taxon>Sacoglossa</taxon>
        <taxon>Placobranchoidea</taxon>
        <taxon>Plakobranchidae</taxon>
        <taxon>Elysia</taxon>
    </lineage>
</organism>